<comment type="caution">
    <text evidence="1">The sequence shown here is derived from an EMBL/GenBank/DDBJ whole genome shotgun (WGS) entry which is preliminary data.</text>
</comment>
<dbReference type="Proteomes" id="UP000564385">
    <property type="component" value="Unassembled WGS sequence"/>
</dbReference>
<gene>
    <name evidence="1" type="ORF">HDF08_000080</name>
</gene>
<name>A0A852V4X9_9BACT</name>
<protein>
    <submittedName>
        <fullName evidence="1">Uncharacterized protein YndB with AHSA1/START domain</fullName>
    </submittedName>
</protein>
<evidence type="ECO:0000313" key="2">
    <source>
        <dbReference type="Proteomes" id="UP000564385"/>
    </source>
</evidence>
<reference evidence="1 2" key="1">
    <citation type="submission" date="2020-07" db="EMBL/GenBank/DDBJ databases">
        <title>Genomic Encyclopedia of Type Strains, Phase IV (KMG-V): Genome sequencing to study the core and pangenomes of soil and plant-associated prokaryotes.</title>
        <authorList>
            <person name="Whitman W."/>
        </authorList>
    </citation>
    <scope>NUCLEOTIDE SEQUENCE [LARGE SCALE GENOMIC DNA]</scope>
    <source>
        <strain evidence="1 2">M8UP22</strain>
    </source>
</reference>
<sequence>MQRGFVLLGVLFLIFVGSHKPSRAQTPAMARDIALNDLARRDTTIHWPKGFDPATAAQFSHNELLIPAPCEHVFAQMANVTAWPEWFILVKDVRVEGPNKTPGLGRTLSLSIFNTPITAKITEWVPGKRLSWTPETVAPSESSHYHAWHFIPVEGGCRAVTEEVGVGPADKKLGTEGSFYMHRAHDLWLASLRYASE</sequence>
<dbReference type="InterPro" id="IPR019587">
    <property type="entry name" value="Polyketide_cyclase/dehydratase"/>
</dbReference>
<dbReference type="Pfam" id="PF10604">
    <property type="entry name" value="Polyketide_cyc2"/>
    <property type="match status" value="1"/>
</dbReference>
<dbReference type="InterPro" id="IPR023393">
    <property type="entry name" value="START-like_dom_sf"/>
</dbReference>
<dbReference type="AlphaFoldDB" id="A0A852V4X9"/>
<dbReference type="Gene3D" id="3.30.530.20">
    <property type="match status" value="1"/>
</dbReference>
<dbReference type="SUPFAM" id="SSF55961">
    <property type="entry name" value="Bet v1-like"/>
    <property type="match status" value="1"/>
</dbReference>
<proteinExistence type="predicted"/>
<dbReference type="EMBL" id="JACCCU010000001">
    <property type="protein sequence ID" value="NYF88013.1"/>
    <property type="molecule type" value="Genomic_DNA"/>
</dbReference>
<accession>A0A852V4X9</accession>
<organism evidence="1 2">
    <name type="scientific">Tunturiibacter lichenicola</name>
    <dbReference type="NCBI Taxonomy" id="2051959"/>
    <lineage>
        <taxon>Bacteria</taxon>
        <taxon>Pseudomonadati</taxon>
        <taxon>Acidobacteriota</taxon>
        <taxon>Terriglobia</taxon>
        <taxon>Terriglobales</taxon>
        <taxon>Acidobacteriaceae</taxon>
        <taxon>Tunturiibacter</taxon>
    </lineage>
</organism>
<evidence type="ECO:0000313" key="1">
    <source>
        <dbReference type="EMBL" id="NYF88013.1"/>
    </source>
</evidence>